<comment type="caution">
    <text evidence="2">The sequence shown here is derived from an EMBL/GenBank/DDBJ whole genome shotgun (WGS) entry which is preliminary data.</text>
</comment>
<organism evidence="2 3">
    <name type="scientific">Campylobacter rectus RM3267</name>
    <dbReference type="NCBI Taxonomy" id="553218"/>
    <lineage>
        <taxon>Bacteria</taxon>
        <taxon>Pseudomonadati</taxon>
        <taxon>Campylobacterota</taxon>
        <taxon>Epsilonproteobacteria</taxon>
        <taxon>Campylobacterales</taxon>
        <taxon>Campylobacteraceae</taxon>
        <taxon>Campylobacter</taxon>
    </lineage>
</organism>
<dbReference type="EMBL" id="ACFU01000021">
    <property type="protein sequence ID" value="EEF13395.1"/>
    <property type="molecule type" value="Genomic_DNA"/>
</dbReference>
<protein>
    <submittedName>
        <fullName evidence="2">Uncharacterized protein</fullName>
    </submittedName>
</protein>
<gene>
    <name evidence="2" type="ORF">CAMRE0001_0448</name>
</gene>
<sequence length="62" mass="7298">MLLISNLNAKRSQSAQRGIKRSAQKESARWQKPQKCSKNSRPKTAKISQKRNERSYRRKRAQ</sequence>
<evidence type="ECO:0000313" key="3">
    <source>
        <dbReference type="Proteomes" id="UP000003082"/>
    </source>
</evidence>
<evidence type="ECO:0000256" key="1">
    <source>
        <dbReference type="SAM" id="MobiDB-lite"/>
    </source>
</evidence>
<name>B9D3M9_CAMRE</name>
<reference evidence="2 3" key="1">
    <citation type="submission" date="2008-08" db="EMBL/GenBank/DDBJ databases">
        <authorList>
            <person name="Madupu R."/>
            <person name="Durkin A.S."/>
            <person name="Torralba M."/>
            <person name="Methe B."/>
            <person name="Sutton G.G."/>
            <person name="Strausberg R.L."/>
            <person name="Nelson K.E."/>
        </authorList>
    </citation>
    <scope>NUCLEOTIDE SEQUENCE [LARGE SCALE GENOMIC DNA]</scope>
    <source>
        <strain evidence="2 3">RM3267</strain>
    </source>
</reference>
<proteinExistence type="predicted"/>
<evidence type="ECO:0000313" key="2">
    <source>
        <dbReference type="EMBL" id="EEF13395.1"/>
    </source>
</evidence>
<accession>B9D3M9</accession>
<keyword evidence="3" id="KW-1185">Reference proteome</keyword>
<feature type="compositionally biased region" description="Polar residues" evidence="1">
    <location>
        <begin position="1"/>
        <end position="16"/>
    </location>
</feature>
<dbReference type="STRING" id="553218.CAMRE0001_0448"/>
<feature type="region of interest" description="Disordered" evidence="1">
    <location>
        <begin position="1"/>
        <end position="62"/>
    </location>
</feature>
<dbReference type="AlphaFoldDB" id="B9D3M9"/>
<dbReference type="Proteomes" id="UP000003082">
    <property type="component" value="Unassembled WGS sequence"/>
</dbReference>